<sequence length="467" mass="51478">MIDSGIFERISEFIAPLTPRGHAVLFLSASLLAAGLLAGSDAAPKLLAAGVALFLLIVVEHEIFLARAAALSRVKVRWAIEHPLVEGRRATVKIILENPGLIPIEHLEVYDTPPRLFRWDESSPPRAVVVLPALGATEVSYSVIPVVGKHEWVGPLRLIVEDLFGFFRAERLIETGLPIVNVQPRTLDVPGRRSALPTVLQPGGVTRLRRRGIGTEFMELREYSPDDDIRLVDWKASARTGKLMVKVFEQESVLRVAIVLDALPTMFRGVLGETKIEYAARLVASLSEYLARRGDTFRIYLVDPQGTVYASPWLHGRASGSAARRFVAEKLAWPQADEATQPPQARAEAIASVLLRTLPRGKTIVFLISDFGEEEETAVIYASALARLQALRHEVYAVSPLTTLFEASALRGTAAAVYRLLAYEKIKTYTGIFRELRRHGVHVAAAGPSDLLTILLERLERMRGVTA</sequence>
<accession>A0A0P0N2K4</accession>
<dbReference type="Proteomes" id="UP000058613">
    <property type="component" value="Chromosome"/>
</dbReference>
<reference evidence="2 3" key="1">
    <citation type="submission" date="2015-10" db="EMBL/GenBank/DDBJ databases">
        <title>Complete genome sequence of hyperthermophilic archaeon Pyrodictium delaneyi Su06.</title>
        <authorList>
            <person name="Jung J.-H."/>
            <person name="Lin J."/>
            <person name="Holden J.F."/>
            <person name="Park C.-S."/>
        </authorList>
    </citation>
    <scope>NUCLEOTIDE SEQUENCE [LARGE SCALE GENOMIC DNA]</scope>
    <source>
        <strain evidence="2 3">Su06</strain>
    </source>
</reference>
<dbReference type="OrthoDB" id="19186at2157"/>
<dbReference type="KEGG" id="pdl:Pyrde_0200"/>
<dbReference type="STRING" id="1273541.Pyrde_0200"/>
<evidence type="ECO:0000313" key="2">
    <source>
        <dbReference type="EMBL" id="ALL00250.1"/>
    </source>
</evidence>
<dbReference type="PATRIC" id="fig|1273541.4.peg.209"/>
<name>A0A0P0N2K4_9CREN</name>
<dbReference type="RefSeq" id="WP_055407458.1">
    <property type="nucleotide sequence ID" value="NZ_CP013011.1"/>
</dbReference>
<gene>
    <name evidence="2" type="ORF">Pyrde_0200</name>
</gene>
<dbReference type="EMBL" id="CP013011">
    <property type="protein sequence ID" value="ALL00250.1"/>
    <property type="molecule type" value="Genomic_DNA"/>
</dbReference>
<dbReference type="InterPro" id="IPR002881">
    <property type="entry name" value="DUF58"/>
</dbReference>
<proteinExistence type="predicted"/>
<dbReference type="Pfam" id="PF01882">
    <property type="entry name" value="DUF58"/>
    <property type="match status" value="1"/>
</dbReference>
<protein>
    <recommendedName>
        <fullName evidence="1">DUF58 domain-containing protein</fullName>
    </recommendedName>
</protein>
<feature type="domain" description="DUF58" evidence="1">
    <location>
        <begin position="219"/>
        <end position="399"/>
    </location>
</feature>
<dbReference type="GeneID" id="26098527"/>
<dbReference type="AlphaFoldDB" id="A0A0P0N2K4"/>
<organism evidence="2 3">
    <name type="scientific">Pyrodictium delaneyi</name>
    <dbReference type="NCBI Taxonomy" id="1273541"/>
    <lineage>
        <taxon>Archaea</taxon>
        <taxon>Thermoproteota</taxon>
        <taxon>Thermoprotei</taxon>
        <taxon>Desulfurococcales</taxon>
        <taxon>Pyrodictiaceae</taxon>
        <taxon>Pyrodictium</taxon>
    </lineage>
</organism>
<dbReference type="PANTHER" id="PTHR34351:SF1">
    <property type="entry name" value="SLR1927 PROTEIN"/>
    <property type="match status" value="1"/>
</dbReference>
<evidence type="ECO:0000259" key="1">
    <source>
        <dbReference type="Pfam" id="PF01882"/>
    </source>
</evidence>
<dbReference type="PANTHER" id="PTHR34351">
    <property type="entry name" value="SLR1927 PROTEIN-RELATED"/>
    <property type="match status" value="1"/>
</dbReference>
<evidence type="ECO:0000313" key="3">
    <source>
        <dbReference type="Proteomes" id="UP000058613"/>
    </source>
</evidence>